<reference evidence="3" key="1">
    <citation type="submission" date="2021-12" db="EMBL/GenBank/DDBJ databases">
        <authorList>
            <person name="King R."/>
        </authorList>
    </citation>
    <scope>NUCLEOTIDE SEQUENCE</scope>
</reference>
<name>A0A9P0A4Z8_BEMTA</name>
<evidence type="ECO:0000313" key="4">
    <source>
        <dbReference type="Proteomes" id="UP001152759"/>
    </source>
</evidence>
<feature type="compositionally biased region" description="Basic and acidic residues" evidence="2">
    <location>
        <begin position="43"/>
        <end position="52"/>
    </location>
</feature>
<evidence type="ECO:0000313" key="3">
    <source>
        <dbReference type="EMBL" id="CAH0384392.1"/>
    </source>
</evidence>
<sequence>MIVLYHGARLPCHHLHSDGNGRRNQLCSPPKRRNPSKRRNPPQRREPPEIPHDLNSFFGASHHPLSFSYFDATAQPSPIAPKPEAQTREVVAPSASESSSNSPSLNAIPSLNKIPSGNESPFSVMSGTTMDTIQQAIRDLKLTIAEMDEKLDRVVQKVAPEGKRISRMAIIFSSKFHEECG</sequence>
<dbReference type="EMBL" id="OU963863">
    <property type="protein sequence ID" value="CAH0384392.1"/>
    <property type="molecule type" value="Genomic_DNA"/>
</dbReference>
<accession>A0A9P0A4Z8</accession>
<keyword evidence="4" id="KW-1185">Reference proteome</keyword>
<organism evidence="3 4">
    <name type="scientific">Bemisia tabaci</name>
    <name type="common">Sweetpotato whitefly</name>
    <name type="synonym">Aleurodes tabaci</name>
    <dbReference type="NCBI Taxonomy" id="7038"/>
    <lineage>
        <taxon>Eukaryota</taxon>
        <taxon>Metazoa</taxon>
        <taxon>Ecdysozoa</taxon>
        <taxon>Arthropoda</taxon>
        <taxon>Hexapoda</taxon>
        <taxon>Insecta</taxon>
        <taxon>Pterygota</taxon>
        <taxon>Neoptera</taxon>
        <taxon>Paraneoptera</taxon>
        <taxon>Hemiptera</taxon>
        <taxon>Sternorrhyncha</taxon>
        <taxon>Aleyrodoidea</taxon>
        <taxon>Aleyrodidae</taxon>
        <taxon>Aleyrodinae</taxon>
        <taxon>Bemisia</taxon>
    </lineage>
</organism>
<feature type="compositionally biased region" description="Basic residues" evidence="2">
    <location>
        <begin position="30"/>
        <end position="42"/>
    </location>
</feature>
<dbReference type="AlphaFoldDB" id="A0A9P0A4Z8"/>
<feature type="coiled-coil region" evidence="1">
    <location>
        <begin position="130"/>
        <end position="157"/>
    </location>
</feature>
<keyword evidence="1" id="KW-0175">Coiled coil</keyword>
<evidence type="ECO:0000256" key="1">
    <source>
        <dbReference type="SAM" id="Coils"/>
    </source>
</evidence>
<evidence type="ECO:0000256" key="2">
    <source>
        <dbReference type="SAM" id="MobiDB-lite"/>
    </source>
</evidence>
<feature type="compositionally biased region" description="Low complexity" evidence="2">
    <location>
        <begin position="92"/>
        <end position="112"/>
    </location>
</feature>
<feature type="region of interest" description="Disordered" evidence="2">
    <location>
        <begin position="16"/>
        <end position="57"/>
    </location>
</feature>
<proteinExistence type="predicted"/>
<dbReference type="Proteomes" id="UP001152759">
    <property type="component" value="Chromosome 2"/>
</dbReference>
<protein>
    <submittedName>
        <fullName evidence="3">Uncharacterized protein</fullName>
    </submittedName>
</protein>
<gene>
    <name evidence="3" type="ORF">BEMITA_LOCUS3722</name>
</gene>
<feature type="region of interest" description="Disordered" evidence="2">
    <location>
        <begin position="73"/>
        <end position="114"/>
    </location>
</feature>